<evidence type="ECO:0000313" key="2">
    <source>
        <dbReference type="Proteomes" id="UP000593737"/>
    </source>
</evidence>
<name>A0A7S8FFK9_9BACT</name>
<dbReference type="Proteomes" id="UP000593737">
    <property type="component" value="Chromosome"/>
</dbReference>
<dbReference type="EMBL" id="CP047423">
    <property type="protein sequence ID" value="QPD04901.1"/>
    <property type="molecule type" value="Genomic_DNA"/>
</dbReference>
<gene>
    <name evidence="1" type="ORF">Nkreftii_002675</name>
</gene>
<evidence type="ECO:0000313" key="1">
    <source>
        <dbReference type="EMBL" id="QPD04901.1"/>
    </source>
</evidence>
<dbReference type="KEGG" id="nkf:Nkreftii_002675"/>
<protein>
    <submittedName>
        <fullName evidence="1">Uncharacterized protein</fullName>
    </submittedName>
</protein>
<organism evidence="1 2">
    <name type="scientific">Candidatus Nitrospira kreftii</name>
    <dbReference type="NCBI Taxonomy" id="2652173"/>
    <lineage>
        <taxon>Bacteria</taxon>
        <taxon>Pseudomonadati</taxon>
        <taxon>Nitrospirota</taxon>
        <taxon>Nitrospiria</taxon>
        <taxon>Nitrospirales</taxon>
        <taxon>Nitrospiraceae</taxon>
        <taxon>Nitrospira</taxon>
    </lineage>
</organism>
<sequence length="107" mass="11931">MMMNPGWLSLLEASHPNMEANFNDRDCTATTRQSGLTSSAHEQLCWHAAMQAGRVFTIPSQIIIKGDGPSRHEGKGYPREKLTRNMRVRPSDRLGSSRWLGCGAKEC</sequence>
<proteinExistence type="predicted"/>
<accession>A0A7S8FFK9</accession>
<dbReference type="AlphaFoldDB" id="A0A7S8FFK9"/>
<reference evidence="1 2" key="1">
    <citation type="journal article" date="2020" name="ISME J.">
        <title>Enrichment and physiological characterization of a novel comammox Nitrospira indicates ammonium inhibition of complete nitrification.</title>
        <authorList>
            <person name="Sakoula D."/>
            <person name="Koch H."/>
            <person name="Frank J."/>
            <person name="Jetten M.S.M."/>
            <person name="van Kessel M.A.H.J."/>
            <person name="Lucker S."/>
        </authorList>
    </citation>
    <scope>NUCLEOTIDE SEQUENCE [LARGE SCALE GENOMIC DNA]</scope>
    <source>
        <strain evidence="1">Comreactor17</strain>
    </source>
</reference>